<dbReference type="EMBL" id="REGN01000600">
    <property type="protein sequence ID" value="RNA40728.1"/>
    <property type="molecule type" value="Genomic_DNA"/>
</dbReference>
<gene>
    <name evidence="2" type="ORF">BpHYR1_004855</name>
</gene>
<dbReference type="OrthoDB" id="10593935at2759"/>
<protein>
    <recommendedName>
        <fullName evidence="1">Protein capicua homolog-like C-terminal tri-helical domain-containing protein</fullName>
    </recommendedName>
</protein>
<sequence length="210" mass="24740">MYPINVGTDHCLDVPLMISQIYLLQKTKFKKKNNLNKSSPKKREHSLFILSLLERESAARRFFSKRIDEPIFLNIEEKGLLGYIIGNVRICFHIEIMNEFLNRNKDLFSNKREFLTKLREVRQKIMNNGKTTDVPIKMANHSFDNQIDDLNIQKAERFYKSNIVLADIKSKFFNDIIPVIYLRPLISLPRIFFVCSHNSILSLLYVNDIE</sequence>
<reference evidence="2 3" key="1">
    <citation type="journal article" date="2018" name="Sci. Rep.">
        <title>Genomic signatures of local adaptation to the degree of environmental predictability in rotifers.</title>
        <authorList>
            <person name="Franch-Gras L."/>
            <person name="Hahn C."/>
            <person name="Garcia-Roger E.M."/>
            <person name="Carmona M.J."/>
            <person name="Serra M."/>
            <person name="Gomez A."/>
        </authorList>
    </citation>
    <scope>NUCLEOTIDE SEQUENCE [LARGE SCALE GENOMIC DNA]</scope>
    <source>
        <strain evidence="2">HYR1</strain>
    </source>
</reference>
<evidence type="ECO:0000313" key="2">
    <source>
        <dbReference type="EMBL" id="RNA40728.1"/>
    </source>
</evidence>
<evidence type="ECO:0000313" key="3">
    <source>
        <dbReference type="Proteomes" id="UP000276133"/>
    </source>
</evidence>
<evidence type="ECO:0000259" key="1">
    <source>
        <dbReference type="Pfam" id="PF25981"/>
    </source>
</evidence>
<dbReference type="Pfam" id="PF25981">
    <property type="entry name" value="HTH_Cic_C"/>
    <property type="match status" value="1"/>
</dbReference>
<feature type="domain" description="Protein capicua homolog-like C-terminal tri-helical" evidence="1">
    <location>
        <begin position="96"/>
        <end position="126"/>
    </location>
</feature>
<dbReference type="AlphaFoldDB" id="A0A3M7SYR3"/>
<proteinExistence type="predicted"/>
<dbReference type="InterPro" id="IPR058606">
    <property type="entry name" value="HTH_Cic_C"/>
</dbReference>
<name>A0A3M7SYR3_BRAPC</name>
<organism evidence="2 3">
    <name type="scientific">Brachionus plicatilis</name>
    <name type="common">Marine rotifer</name>
    <name type="synonym">Brachionus muelleri</name>
    <dbReference type="NCBI Taxonomy" id="10195"/>
    <lineage>
        <taxon>Eukaryota</taxon>
        <taxon>Metazoa</taxon>
        <taxon>Spiralia</taxon>
        <taxon>Gnathifera</taxon>
        <taxon>Rotifera</taxon>
        <taxon>Eurotatoria</taxon>
        <taxon>Monogononta</taxon>
        <taxon>Pseudotrocha</taxon>
        <taxon>Ploima</taxon>
        <taxon>Brachionidae</taxon>
        <taxon>Brachionus</taxon>
    </lineage>
</organism>
<dbReference type="Proteomes" id="UP000276133">
    <property type="component" value="Unassembled WGS sequence"/>
</dbReference>
<comment type="caution">
    <text evidence="2">The sequence shown here is derived from an EMBL/GenBank/DDBJ whole genome shotgun (WGS) entry which is preliminary data.</text>
</comment>
<keyword evidence="3" id="KW-1185">Reference proteome</keyword>
<accession>A0A3M7SYR3</accession>